<dbReference type="EMBL" id="LQOJ01000040">
    <property type="protein sequence ID" value="ORV02581.1"/>
    <property type="molecule type" value="Genomic_DNA"/>
</dbReference>
<dbReference type="Gene3D" id="1.10.490.10">
    <property type="entry name" value="Globins"/>
    <property type="match status" value="1"/>
</dbReference>
<dbReference type="GO" id="GO:0005344">
    <property type="term" value="F:oxygen carrier activity"/>
    <property type="evidence" value="ECO:0007669"/>
    <property type="project" value="UniProtKB-KW"/>
</dbReference>
<keyword evidence="5" id="KW-0479">Metal-binding</keyword>
<dbReference type="Proteomes" id="UP000193484">
    <property type="component" value="Unassembled WGS sequence"/>
</dbReference>
<proteinExistence type="inferred from homology"/>
<evidence type="ECO:0000313" key="13">
    <source>
        <dbReference type="EMBL" id="ORV02581.1"/>
    </source>
</evidence>
<evidence type="ECO:0000259" key="11">
    <source>
        <dbReference type="PROSITE" id="PS01033"/>
    </source>
</evidence>
<keyword evidence="6" id="KW-0408">Iron</keyword>
<evidence type="ECO:0000256" key="6">
    <source>
        <dbReference type="ARBA" id="ARBA00023004"/>
    </source>
</evidence>
<dbReference type="InterPro" id="IPR039261">
    <property type="entry name" value="FNR_nucleotide-bd"/>
</dbReference>
<dbReference type="GO" id="GO:0008941">
    <property type="term" value="F:nitric oxide dioxygenase NAD(P)H activity"/>
    <property type="evidence" value="ECO:0007669"/>
    <property type="project" value="UniProtKB-EC"/>
</dbReference>
<sequence>MTVAVERAELSPEQAEVIKATLPLVGAHIEEITTEFYQRMFAAHPELIRNLFNRGNQAQGAQQKALAASVATFATHLIDPNLPHPAELMSRIAHKHTSLGIVAEQYPIVYENLFAAIVTVLGADVVTEEVATAWDRVFWVMAESLIDEERELYRAAGVSDGDVFRRLRVLERSEDPSGVLLITVNAGAAQALPGQYVSVGVTLPDGARQLRQYSLVGIDGEALTFAVKPVESTGDTPAGEVSNWLRDNLQVGDLLDVTVPFGDLPMPDASAPIVLISAGIGITPMISILQHLAEQAPQAIVRVLHADRSAASHPLRDRQLELARRLPNATVELWYEQGAEEVAARPGQMSIGDVDVPAGANVYLCGPDGFVRAQRDALTMSGVPAARVHCELFSPNDWLLN</sequence>
<dbReference type="GO" id="GO:0071949">
    <property type="term" value="F:FAD binding"/>
    <property type="evidence" value="ECO:0007669"/>
    <property type="project" value="TreeGrafter"/>
</dbReference>
<name>A0A1X1RBK5_MYCFA</name>
<dbReference type="PROSITE" id="PS51384">
    <property type="entry name" value="FAD_FR"/>
    <property type="match status" value="1"/>
</dbReference>
<dbReference type="PANTHER" id="PTHR43396:SF3">
    <property type="entry name" value="FLAVOHEMOPROTEIN"/>
    <property type="match status" value="1"/>
</dbReference>
<evidence type="ECO:0000256" key="1">
    <source>
        <dbReference type="ARBA" id="ARBA00006401"/>
    </source>
</evidence>
<comment type="similarity">
    <text evidence="1">In the C-terminal section; belongs to the flavoprotein pyridine nucleotide cytochrome reductase family.</text>
</comment>
<dbReference type="PRINTS" id="PR00371">
    <property type="entry name" value="FPNCR"/>
</dbReference>
<dbReference type="GO" id="GO:0071500">
    <property type="term" value="P:cellular response to nitrosative stress"/>
    <property type="evidence" value="ECO:0007669"/>
    <property type="project" value="TreeGrafter"/>
</dbReference>
<dbReference type="InterPro" id="IPR000971">
    <property type="entry name" value="Globin"/>
</dbReference>
<evidence type="ECO:0000256" key="9">
    <source>
        <dbReference type="ARBA" id="ARBA00049433"/>
    </source>
</evidence>
<dbReference type="Gene3D" id="3.40.50.80">
    <property type="entry name" value="Nucleotide-binding domain of ferredoxin-NADP reductase (FNR) module"/>
    <property type="match status" value="1"/>
</dbReference>
<dbReference type="SUPFAM" id="SSF63380">
    <property type="entry name" value="Riboflavin synthase domain-like"/>
    <property type="match status" value="1"/>
</dbReference>
<dbReference type="InterPro" id="IPR017938">
    <property type="entry name" value="Riboflavin_synthase-like_b-brl"/>
</dbReference>
<evidence type="ECO:0000256" key="10">
    <source>
        <dbReference type="RuleBase" id="RU000356"/>
    </source>
</evidence>
<dbReference type="SUPFAM" id="SSF52343">
    <property type="entry name" value="Ferredoxin reductase-like, C-terminal NADP-linked domain"/>
    <property type="match status" value="1"/>
</dbReference>
<dbReference type="STRING" id="1793.AWC04_11675"/>
<dbReference type="GO" id="GO:0051537">
    <property type="term" value="F:2 iron, 2 sulfur cluster binding"/>
    <property type="evidence" value="ECO:0007669"/>
    <property type="project" value="UniProtKB-KW"/>
</dbReference>
<feature type="domain" description="Globin" evidence="11">
    <location>
        <begin position="9"/>
        <end position="150"/>
    </location>
</feature>
<dbReference type="SUPFAM" id="SSF46458">
    <property type="entry name" value="Globin-like"/>
    <property type="match status" value="1"/>
</dbReference>
<organism evidence="13 14">
    <name type="scientific">Mycolicibacterium fallax</name>
    <name type="common">Mycobacterium fallax</name>
    <dbReference type="NCBI Taxonomy" id="1793"/>
    <lineage>
        <taxon>Bacteria</taxon>
        <taxon>Bacillati</taxon>
        <taxon>Actinomycetota</taxon>
        <taxon>Actinomycetes</taxon>
        <taxon>Mycobacteriales</taxon>
        <taxon>Mycobacteriaceae</taxon>
        <taxon>Mycolicibacterium</taxon>
    </lineage>
</organism>
<reference evidence="13 14" key="1">
    <citation type="submission" date="2016-01" db="EMBL/GenBank/DDBJ databases">
        <title>The new phylogeny of the genus Mycobacterium.</title>
        <authorList>
            <person name="Tarcisio F."/>
            <person name="Conor M."/>
            <person name="Antonella G."/>
            <person name="Elisabetta G."/>
            <person name="Giulia F.S."/>
            <person name="Sara T."/>
            <person name="Anna F."/>
            <person name="Clotilde B."/>
            <person name="Roberto B."/>
            <person name="Veronica D.S."/>
            <person name="Fabio R."/>
            <person name="Monica P."/>
            <person name="Olivier J."/>
            <person name="Enrico T."/>
            <person name="Nicola S."/>
        </authorList>
    </citation>
    <scope>NUCLEOTIDE SEQUENCE [LARGE SCALE GENOMIC DNA]</scope>
    <source>
        <strain evidence="13 14">DSM 44179</strain>
    </source>
</reference>
<keyword evidence="3 10" id="KW-0349">Heme</keyword>
<dbReference type="GO" id="GO:0019825">
    <property type="term" value="F:oxygen binding"/>
    <property type="evidence" value="ECO:0007669"/>
    <property type="project" value="InterPro"/>
</dbReference>
<dbReference type="InterPro" id="IPR012292">
    <property type="entry name" value="Globin/Proto"/>
</dbReference>
<evidence type="ECO:0000256" key="7">
    <source>
        <dbReference type="ARBA" id="ARBA00023027"/>
    </source>
</evidence>
<dbReference type="PRINTS" id="PR00410">
    <property type="entry name" value="PHEHYDRXLASE"/>
</dbReference>
<dbReference type="RefSeq" id="WP_085096296.1">
    <property type="nucleotide sequence ID" value="NZ_AP022603.1"/>
</dbReference>
<evidence type="ECO:0000256" key="4">
    <source>
        <dbReference type="ARBA" id="ARBA00022621"/>
    </source>
</evidence>
<dbReference type="Pfam" id="PF00175">
    <property type="entry name" value="NAD_binding_1"/>
    <property type="match status" value="1"/>
</dbReference>
<evidence type="ECO:0000256" key="8">
    <source>
        <dbReference type="ARBA" id="ARBA00048649"/>
    </source>
</evidence>
<feature type="domain" description="FAD-binding FR-type" evidence="12">
    <location>
        <begin position="162"/>
        <end position="267"/>
    </location>
</feature>
<keyword evidence="7" id="KW-0520">NAD</keyword>
<comment type="caution">
    <text evidence="13">The sequence shown here is derived from an EMBL/GenBank/DDBJ whole genome shotgun (WGS) entry which is preliminary data.</text>
</comment>
<dbReference type="InterPro" id="IPR001709">
    <property type="entry name" value="Flavoprot_Pyr_Nucl_cyt_Rdtase"/>
</dbReference>
<dbReference type="PROSITE" id="PS01033">
    <property type="entry name" value="GLOBIN"/>
    <property type="match status" value="1"/>
</dbReference>
<dbReference type="AlphaFoldDB" id="A0A1X1RBK5"/>
<dbReference type="OrthoDB" id="9801223at2"/>
<evidence type="ECO:0000256" key="5">
    <source>
        <dbReference type="ARBA" id="ARBA00022723"/>
    </source>
</evidence>
<dbReference type="FunFam" id="1.10.490.10:FF:000003">
    <property type="entry name" value="Flavohemoprotein"/>
    <property type="match status" value="1"/>
</dbReference>
<gene>
    <name evidence="13" type="ORF">AWC04_11675</name>
</gene>
<dbReference type="GO" id="GO:0046210">
    <property type="term" value="P:nitric oxide catabolic process"/>
    <property type="evidence" value="ECO:0007669"/>
    <property type="project" value="TreeGrafter"/>
</dbReference>
<evidence type="ECO:0000256" key="3">
    <source>
        <dbReference type="ARBA" id="ARBA00022617"/>
    </source>
</evidence>
<keyword evidence="14" id="KW-1185">Reference proteome</keyword>
<dbReference type="GO" id="GO:0020037">
    <property type="term" value="F:heme binding"/>
    <property type="evidence" value="ECO:0007669"/>
    <property type="project" value="InterPro"/>
</dbReference>
<evidence type="ECO:0000313" key="14">
    <source>
        <dbReference type="Proteomes" id="UP000193484"/>
    </source>
</evidence>
<comment type="similarity">
    <text evidence="10">Belongs to the globin family.</text>
</comment>
<dbReference type="CDD" id="cd06184">
    <property type="entry name" value="flavohem_like_fad_nad_binding"/>
    <property type="match status" value="1"/>
</dbReference>
<dbReference type="PANTHER" id="PTHR43396">
    <property type="entry name" value="FLAVOHEMOPROTEIN"/>
    <property type="match status" value="1"/>
</dbReference>
<dbReference type="Gene3D" id="2.40.30.10">
    <property type="entry name" value="Translation factors"/>
    <property type="match status" value="1"/>
</dbReference>
<dbReference type="CDD" id="cd14782">
    <property type="entry name" value="FHb-globin_2"/>
    <property type="match status" value="1"/>
</dbReference>
<dbReference type="InterPro" id="IPR001433">
    <property type="entry name" value="OxRdtase_FAD/NAD-bd"/>
</dbReference>
<keyword evidence="4 10" id="KW-0561">Oxygen transport</keyword>
<dbReference type="EC" id="1.14.12.17" evidence="2"/>
<comment type="catalytic activity">
    <reaction evidence="9">
        <text>2 nitric oxide + NADPH + 2 O2 = 2 nitrate + NADP(+) + H(+)</text>
        <dbReference type="Rhea" id="RHEA:19465"/>
        <dbReference type="ChEBI" id="CHEBI:15378"/>
        <dbReference type="ChEBI" id="CHEBI:15379"/>
        <dbReference type="ChEBI" id="CHEBI:16480"/>
        <dbReference type="ChEBI" id="CHEBI:17632"/>
        <dbReference type="ChEBI" id="CHEBI:57783"/>
        <dbReference type="ChEBI" id="CHEBI:58349"/>
        <dbReference type="EC" id="1.14.12.17"/>
    </reaction>
</comment>
<dbReference type="GO" id="GO:0046872">
    <property type="term" value="F:metal ion binding"/>
    <property type="evidence" value="ECO:0007669"/>
    <property type="project" value="UniProtKB-KW"/>
</dbReference>
<comment type="catalytic activity">
    <reaction evidence="8">
        <text>2 nitric oxide + NADH + 2 O2 = 2 nitrate + NAD(+) + H(+)</text>
        <dbReference type="Rhea" id="RHEA:19469"/>
        <dbReference type="ChEBI" id="CHEBI:15378"/>
        <dbReference type="ChEBI" id="CHEBI:15379"/>
        <dbReference type="ChEBI" id="CHEBI:16480"/>
        <dbReference type="ChEBI" id="CHEBI:17632"/>
        <dbReference type="ChEBI" id="CHEBI:57540"/>
        <dbReference type="ChEBI" id="CHEBI:57945"/>
        <dbReference type="EC" id="1.14.12.17"/>
    </reaction>
</comment>
<dbReference type="Pfam" id="PF00042">
    <property type="entry name" value="Globin"/>
    <property type="match status" value="1"/>
</dbReference>
<accession>A0A1X1RBK5</accession>
<evidence type="ECO:0000259" key="12">
    <source>
        <dbReference type="PROSITE" id="PS51384"/>
    </source>
</evidence>
<evidence type="ECO:0000256" key="2">
    <source>
        <dbReference type="ARBA" id="ARBA00012229"/>
    </source>
</evidence>
<dbReference type="InterPro" id="IPR009050">
    <property type="entry name" value="Globin-like_sf"/>
</dbReference>
<dbReference type="InterPro" id="IPR017927">
    <property type="entry name" value="FAD-bd_FR_type"/>
</dbReference>
<protein>
    <recommendedName>
        <fullName evidence="2">nitric oxide dioxygenase</fullName>
        <ecNumber evidence="2">1.14.12.17</ecNumber>
    </recommendedName>
</protein>
<keyword evidence="10" id="KW-0813">Transport</keyword>